<evidence type="ECO:0000313" key="1">
    <source>
        <dbReference type="EMBL" id="GBP92473.1"/>
    </source>
</evidence>
<comment type="caution">
    <text evidence="1">The sequence shown here is derived from an EMBL/GenBank/DDBJ whole genome shotgun (WGS) entry which is preliminary data.</text>
</comment>
<dbReference type="Proteomes" id="UP000299102">
    <property type="component" value="Unassembled WGS sequence"/>
</dbReference>
<protein>
    <submittedName>
        <fullName evidence="1">Uncharacterized protein</fullName>
    </submittedName>
</protein>
<gene>
    <name evidence="1" type="ORF">EVAR_64726_1</name>
</gene>
<sequence>MLKAIKAQYTARNSAAVKLVTKASQWRKISAWGRRRKGRGVLNLHITSFADNSRVAEFHALYFKTERLKGPRLITAVPPDREMGTSFYGPRCGLLFYVRTTGSRRSCVHSHGLPAHSVKLTDYTS</sequence>
<dbReference type="AlphaFoldDB" id="A0A4C2A007"/>
<dbReference type="OrthoDB" id="10054259at2759"/>
<evidence type="ECO:0000313" key="2">
    <source>
        <dbReference type="Proteomes" id="UP000299102"/>
    </source>
</evidence>
<keyword evidence="2" id="KW-1185">Reference proteome</keyword>
<name>A0A4C2A007_EUMVA</name>
<reference evidence="1 2" key="1">
    <citation type="journal article" date="2019" name="Commun. Biol.">
        <title>The bagworm genome reveals a unique fibroin gene that provides high tensile strength.</title>
        <authorList>
            <person name="Kono N."/>
            <person name="Nakamura H."/>
            <person name="Ohtoshi R."/>
            <person name="Tomita M."/>
            <person name="Numata K."/>
            <person name="Arakawa K."/>
        </authorList>
    </citation>
    <scope>NUCLEOTIDE SEQUENCE [LARGE SCALE GENOMIC DNA]</scope>
</reference>
<proteinExistence type="predicted"/>
<dbReference type="EMBL" id="BGZK01002277">
    <property type="protein sequence ID" value="GBP92473.1"/>
    <property type="molecule type" value="Genomic_DNA"/>
</dbReference>
<organism evidence="1 2">
    <name type="scientific">Eumeta variegata</name>
    <name type="common">Bagworm moth</name>
    <name type="synonym">Eumeta japonica</name>
    <dbReference type="NCBI Taxonomy" id="151549"/>
    <lineage>
        <taxon>Eukaryota</taxon>
        <taxon>Metazoa</taxon>
        <taxon>Ecdysozoa</taxon>
        <taxon>Arthropoda</taxon>
        <taxon>Hexapoda</taxon>
        <taxon>Insecta</taxon>
        <taxon>Pterygota</taxon>
        <taxon>Neoptera</taxon>
        <taxon>Endopterygota</taxon>
        <taxon>Lepidoptera</taxon>
        <taxon>Glossata</taxon>
        <taxon>Ditrysia</taxon>
        <taxon>Tineoidea</taxon>
        <taxon>Psychidae</taxon>
        <taxon>Oiketicinae</taxon>
        <taxon>Eumeta</taxon>
    </lineage>
</organism>
<accession>A0A4C2A007</accession>